<proteinExistence type="predicted"/>
<name>A0ABD0PM60_CIRMR</name>
<evidence type="ECO:0000313" key="3">
    <source>
        <dbReference type="Proteomes" id="UP001529510"/>
    </source>
</evidence>
<organism evidence="2 3">
    <name type="scientific">Cirrhinus mrigala</name>
    <name type="common">Mrigala</name>
    <dbReference type="NCBI Taxonomy" id="683832"/>
    <lineage>
        <taxon>Eukaryota</taxon>
        <taxon>Metazoa</taxon>
        <taxon>Chordata</taxon>
        <taxon>Craniata</taxon>
        <taxon>Vertebrata</taxon>
        <taxon>Euteleostomi</taxon>
        <taxon>Actinopterygii</taxon>
        <taxon>Neopterygii</taxon>
        <taxon>Teleostei</taxon>
        <taxon>Ostariophysi</taxon>
        <taxon>Cypriniformes</taxon>
        <taxon>Cyprinidae</taxon>
        <taxon>Labeoninae</taxon>
        <taxon>Labeonini</taxon>
        <taxon>Cirrhinus</taxon>
    </lineage>
</organism>
<dbReference type="Proteomes" id="UP001529510">
    <property type="component" value="Unassembled WGS sequence"/>
</dbReference>
<dbReference type="EMBL" id="JAMKFB020000015">
    <property type="protein sequence ID" value="KAL0174982.1"/>
    <property type="molecule type" value="Genomic_DNA"/>
</dbReference>
<accession>A0ABD0PM60</accession>
<evidence type="ECO:0000256" key="1">
    <source>
        <dbReference type="SAM" id="MobiDB-lite"/>
    </source>
</evidence>
<dbReference type="AlphaFoldDB" id="A0ABD0PM60"/>
<dbReference type="SUPFAM" id="SSF50044">
    <property type="entry name" value="SH3-domain"/>
    <property type="match status" value="1"/>
</dbReference>
<feature type="compositionally biased region" description="Basic and acidic residues" evidence="1">
    <location>
        <begin position="32"/>
        <end position="42"/>
    </location>
</feature>
<keyword evidence="3" id="KW-1185">Reference proteome</keyword>
<feature type="non-terminal residue" evidence="2">
    <location>
        <position position="1"/>
    </location>
</feature>
<gene>
    <name evidence="2" type="ORF">M9458_030950</name>
</gene>
<evidence type="ECO:0008006" key="4">
    <source>
        <dbReference type="Google" id="ProtNLM"/>
    </source>
</evidence>
<comment type="caution">
    <text evidence="2">The sequence shown here is derived from an EMBL/GenBank/DDBJ whole genome shotgun (WGS) entry which is preliminary data.</text>
</comment>
<reference evidence="2 3" key="1">
    <citation type="submission" date="2024-05" db="EMBL/GenBank/DDBJ databases">
        <title>Genome sequencing and assembly of Indian major carp, Cirrhinus mrigala (Hamilton, 1822).</title>
        <authorList>
            <person name="Mohindra V."/>
            <person name="Chowdhury L.M."/>
            <person name="Lal K."/>
            <person name="Jena J.K."/>
        </authorList>
    </citation>
    <scope>NUCLEOTIDE SEQUENCE [LARGE SCALE GENOMIC DNA]</scope>
    <source>
        <strain evidence="2">CM1030</strain>
        <tissue evidence="2">Blood</tissue>
    </source>
</reference>
<sequence>WMLGERLHDGERGWFPTRVVERIMNAEVRAQNLKEKERREPEPPPGGAGQPKVPSTLPPGLTCR</sequence>
<feature type="region of interest" description="Disordered" evidence="1">
    <location>
        <begin position="30"/>
        <end position="64"/>
    </location>
</feature>
<protein>
    <recommendedName>
        <fullName evidence="4">SH3 domain-containing protein</fullName>
    </recommendedName>
</protein>
<evidence type="ECO:0000313" key="2">
    <source>
        <dbReference type="EMBL" id="KAL0174982.1"/>
    </source>
</evidence>
<dbReference type="InterPro" id="IPR036028">
    <property type="entry name" value="SH3-like_dom_sf"/>
</dbReference>